<evidence type="ECO:0000313" key="6">
    <source>
        <dbReference type="Proteomes" id="UP000694546"/>
    </source>
</evidence>
<dbReference type="Pfam" id="PF15281">
    <property type="entry name" value="Consortin_C"/>
    <property type="match status" value="1"/>
</dbReference>
<feature type="domain" description="Consortin C-terminal" evidence="3">
    <location>
        <begin position="609"/>
        <end position="718"/>
    </location>
</feature>
<dbReference type="Ensembl" id="ENSGMOT00000073616.1">
    <property type="protein sequence ID" value="ENSGMOP00000033774.1"/>
    <property type="gene ID" value="ENSGMOG00000028979.1"/>
</dbReference>
<feature type="compositionally biased region" description="Basic and acidic residues" evidence="1">
    <location>
        <begin position="410"/>
        <end position="419"/>
    </location>
</feature>
<dbReference type="GO" id="GO:0005886">
    <property type="term" value="C:plasma membrane"/>
    <property type="evidence" value="ECO:0007669"/>
    <property type="project" value="TreeGrafter"/>
</dbReference>
<keyword evidence="2" id="KW-0472">Membrane</keyword>
<evidence type="ECO:0000256" key="2">
    <source>
        <dbReference type="SAM" id="Phobius"/>
    </source>
</evidence>
<dbReference type="GO" id="GO:0071253">
    <property type="term" value="F:connexin binding"/>
    <property type="evidence" value="ECO:0007669"/>
    <property type="project" value="InterPro"/>
</dbReference>
<dbReference type="GO" id="GO:0042998">
    <property type="term" value="P:positive regulation of Golgi to plasma membrane protein transport"/>
    <property type="evidence" value="ECO:0007669"/>
    <property type="project" value="InterPro"/>
</dbReference>
<dbReference type="InterPro" id="IPR028129">
    <property type="entry name" value="Consortin_C"/>
</dbReference>
<feature type="transmembrane region" description="Helical" evidence="2">
    <location>
        <begin position="662"/>
        <end position="685"/>
    </location>
</feature>
<reference evidence="5" key="2">
    <citation type="submission" date="2025-09" db="UniProtKB">
        <authorList>
            <consortium name="Ensembl"/>
        </authorList>
    </citation>
    <scope>IDENTIFICATION</scope>
</reference>
<accession>A0A8C5ALC5</accession>
<proteinExistence type="predicted"/>
<evidence type="ECO:0008006" key="7">
    <source>
        <dbReference type="Google" id="ProtNLM"/>
    </source>
</evidence>
<feature type="region of interest" description="Disordered" evidence="1">
    <location>
        <begin position="248"/>
        <end position="271"/>
    </location>
</feature>
<feature type="compositionally biased region" description="Low complexity" evidence="1">
    <location>
        <begin position="251"/>
        <end position="264"/>
    </location>
</feature>
<keyword evidence="2" id="KW-1133">Transmembrane helix</keyword>
<dbReference type="Proteomes" id="UP000694546">
    <property type="component" value="Chromosome 14"/>
</dbReference>
<evidence type="ECO:0000313" key="5">
    <source>
        <dbReference type="Ensembl" id="ENSGMOP00000033774.1"/>
    </source>
</evidence>
<feature type="compositionally biased region" description="Polar residues" evidence="1">
    <location>
        <begin position="34"/>
        <end position="51"/>
    </location>
</feature>
<dbReference type="OMA" id="AKFCTTH"/>
<feature type="compositionally biased region" description="Basic and acidic residues" evidence="1">
    <location>
        <begin position="494"/>
        <end position="525"/>
    </location>
</feature>
<gene>
    <name evidence="5" type="primary">cnsta</name>
</gene>
<protein>
    <recommendedName>
        <fullName evidence="7">Consortin C-terminal domain-containing protein</fullName>
    </recommendedName>
</protein>
<feature type="domain" description="Consortin N-terminal" evidence="4">
    <location>
        <begin position="290"/>
        <end position="341"/>
    </location>
</feature>
<evidence type="ECO:0000259" key="3">
    <source>
        <dbReference type="Pfam" id="PF15281"/>
    </source>
</evidence>
<feature type="region of interest" description="Disordered" evidence="1">
    <location>
        <begin position="388"/>
        <end position="537"/>
    </location>
</feature>
<sequence>MDHGGSRDDEDEGEDELMKEVDESEESSGFIDSRSPSTPMTDSSFSETGSLLETPFSPGTSPVPPSPLNIGAAPGASYPLYGPVQPGQQDPDVDSRFPNTVSGDAGGGFVSCTAGLTYTTGPVGSPRLTCTSTPGPAGPSTPPCIDGAITTAGIEALNSSSWSTTSETVHSPGPTCSNASVLGLDGEPMPPKTEGSTSTEACHVDLSTSVAGQISATNETPGTQPTPCSTEPFYPQTAPKGSVSLVTCAKGPSTSSTPGHTSMSAPTSATGPTARPALLACLEQLEHRADDNHLPQYLHQIAEAFVNQEDYRRAIWCIQLERLYHQRLLENLSSLQKQWESSCRSTSTSDLETQLDTLAHICQTHTRPAASNALCASLELLKASMTHDEKPPGELTSCTSGHLTEGELEVGQRDTETRLSGKMQPIKSSTGMDHFNGVRPTAGEESAGTSNGLGGRAVHTAPPITAGSGIPPATGAEMDRSKPAGSQGVEGEATQEKYREEEEERGSWESQKDAHALEMEDKGGEVEEEGGEAVPEDTELRGIEEVVPLLQQEAVAEENPWEVTQLGLHSQPWEEEGAHLDQEEQDYGPGIIKESYHLDAQAKLITVEEVMPACGLISILKKRSVCVSECPEPVKAAAKRRVRFKVADDGYDQEVGGGDSCLLLFLLCLVTVVISVGGTALYCALGDAHSSVCQDFSRNADFYVGQMQRGISHLQHWLAPGS</sequence>
<dbReference type="InterPro" id="IPR042318">
    <property type="entry name" value="Consortin"/>
</dbReference>
<dbReference type="PANTHER" id="PTHR28581">
    <property type="entry name" value="CONSORTIN"/>
    <property type="match status" value="1"/>
</dbReference>
<evidence type="ECO:0000259" key="4">
    <source>
        <dbReference type="Pfam" id="PF22883"/>
    </source>
</evidence>
<feature type="compositionally biased region" description="Acidic residues" evidence="1">
    <location>
        <begin position="526"/>
        <end position="537"/>
    </location>
</feature>
<dbReference type="GO" id="GO:0005802">
    <property type="term" value="C:trans-Golgi network"/>
    <property type="evidence" value="ECO:0007669"/>
    <property type="project" value="InterPro"/>
</dbReference>
<dbReference type="AlphaFoldDB" id="A0A8C5ALC5"/>
<dbReference type="GO" id="GO:0030133">
    <property type="term" value="C:transport vesicle"/>
    <property type="evidence" value="ECO:0007669"/>
    <property type="project" value="TreeGrafter"/>
</dbReference>
<reference evidence="5" key="1">
    <citation type="submission" date="2025-08" db="UniProtKB">
        <authorList>
            <consortium name="Ensembl"/>
        </authorList>
    </citation>
    <scope>IDENTIFICATION</scope>
</reference>
<feature type="region of interest" description="Disordered" evidence="1">
    <location>
        <begin position="1"/>
        <end position="102"/>
    </location>
</feature>
<keyword evidence="2" id="KW-0812">Transmembrane</keyword>
<dbReference type="Pfam" id="PF22883">
    <property type="entry name" value="Consortin_N"/>
    <property type="match status" value="1"/>
</dbReference>
<dbReference type="InterPro" id="IPR054132">
    <property type="entry name" value="Consortin_N"/>
</dbReference>
<dbReference type="GeneTree" id="ENSGT00390000005861"/>
<evidence type="ECO:0000256" key="1">
    <source>
        <dbReference type="SAM" id="MobiDB-lite"/>
    </source>
</evidence>
<dbReference type="PANTHER" id="PTHR28581:SF1">
    <property type="entry name" value="CONSORTIN"/>
    <property type="match status" value="1"/>
</dbReference>
<keyword evidence="6" id="KW-1185">Reference proteome</keyword>
<organism evidence="5 6">
    <name type="scientific">Gadus morhua</name>
    <name type="common">Atlantic cod</name>
    <dbReference type="NCBI Taxonomy" id="8049"/>
    <lineage>
        <taxon>Eukaryota</taxon>
        <taxon>Metazoa</taxon>
        <taxon>Chordata</taxon>
        <taxon>Craniata</taxon>
        <taxon>Vertebrata</taxon>
        <taxon>Euteleostomi</taxon>
        <taxon>Actinopterygii</taxon>
        <taxon>Neopterygii</taxon>
        <taxon>Teleostei</taxon>
        <taxon>Neoteleostei</taxon>
        <taxon>Acanthomorphata</taxon>
        <taxon>Zeiogadaria</taxon>
        <taxon>Gadariae</taxon>
        <taxon>Gadiformes</taxon>
        <taxon>Gadoidei</taxon>
        <taxon>Gadidae</taxon>
        <taxon>Gadus</taxon>
    </lineage>
</organism>
<name>A0A8C5ALC5_GADMO</name>